<dbReference type="Gene3D" id="3.60.20.10">
    <property type="entry name" value="Glutamine Phosphoribosylpyrophosphate, subunit 1, domain 1"/>
    <property type="match status" value="1"/>
</dbReference>
<dbReference type="GO" id="GO:0000502">
    <property type="term" value="C:proteasome complex"/>
    <property type="evidence" value="ECO:0007669"/>
    <property type="project" value="UniProtKB-KW"/>
</dbReference>
<dbReference type="RefSeq" id="WP_200388331.1">
    <property type="nucleotide sequence ID" value="NZ_NRSD01000013.1"/>
</dbReference>
<dbReference type="PIRSF" id="PIRSF009120">
    <property type="entry name" value="UCP009120_prtse"/>
    <property type="match status" value="1"/>
</dbReference>
<dbReference type="InterPro" id="IPR016545">
    <property type="entry name" value="UCP009120_prtse"/>
</dbReference>
<reference evidence="1 2" key="1">
    <citation type="journal article" date="2020" name="Microorganisms">
        <title>Osmotic Adaptation and Compatible Solute Biosynthesis of Phototrophic Bacteria as Revealed from Genome Analyses.</title>
        <authorList>
            <person name="Imhoff J.F."/>
            <person name="Rahn T."/>
            <person name="Kunzel S."/>
            <person name="Keller A."/>
            <person name="Neulinger S.C."/>
        </authorList>
    </citation>
    <scope>NUCLEOTIDE SEQUENCE [LARGE SCALE GENOMIC DNA]</scope>
    <source>
        <strain evidence="1 2">DSM 21303</strain>
    </source>
</reference>
<sequence length="269" mass="29248">MTYCVGLCLDQGLVMASDSRTNAGVDYISSYSKLHLFQPAPDRMFILLAAGNLATTQEVLNRIRRDLDQAAHPDPTLIAPATTLANVAYLFEAANYIGQINLAVQNEHGPALRAVGASVEASFILGGQIAGQPHGLFLIYPQGNHIAATPETPYLQIGESKYGKPILDHIVTPSLSLNDGARACLVSLVGTTRSNLSVGPPFEVAICPTDALAPLQRLRLEEHSPELDTMARYWNESLRQAFFQLPHFPWEQSDRTAGEPGEELQQMQG</sequence>
<dbReference type="AlphaFoldDB" id="A0A9X0WJV7"/>
<gene>
    <name evidence="1" type="ORF">CKO25_12870</name>
</gene>
<protein>
    <submittedName>
        <fullName evidence="1">20S proteasome subunit A/B</fullName>
    </submittedName>
</protein>
<evidence type="ECO:0000313" key="2">
    <source>
        <dbReference type="Proteomes" id="UP001138802"/>
    </source>
</evidence>
<organism evidence="1 2">
    <name type="scientific">Thiocapsa imhoffii</name>
    <dbReference type="NCBI Taxonomy" id="382777"/>
    <lineage>
        <taxon>Bacteria</taxon>
        <taxon>Pseudomonadati</taxon>
        <taxon>Pseudomonadota</taxon>
        <taxon>Gammaproteobacteria</taxon>
        <taxon>Chromatiales</taxon>
        <taxon>Chromatiaceae</taxon>
        <taxon>Thiocapsa</taxon>
    </lineage>
</organism>
<keyword evidence="2" id="KW-1185">Reference proteome</keyword>
<evidence type="ECO:0000313" key="1">
    <source>
        <dbReference type="EMBL" id="MBK1645517.1"/>
    </source>
</evidence>
<keyword evidence="1" id="KW-0647">Proteasome</keyword>
<name>A0A9X0WJV7_9GAMM</name>
<dbReference type="Proteomes" id="UP001138802">
    <property type="component" value="Unassembled WGS sequence"/>
</dbReference>
<proteinExistence type="predicted"/>
<dbReference type="EMBL" id="NRSD01000013">
    <property type="protein sequence ID" value="MBK1645517.1"/>
    <property type="molecule type" value="Genomic_DNA"/>
</dbReference>
<comment type="caution">
    <text evidence="1">The sequence shown here is derived from an EMBL/GenBank/DDBJ whole genome shotgun (WGS) entry which is preliminary data.</text>
</comment>
<dbReference type="InterPro" id="IPR029055">
    <property type="entry name" value="Ntn_hydrolases_N"/>
</dbReference>
<accession>A0A9X0WJV7</accession>
<dbReference type="SUPFAM" id="SSF56235">
    <property type="entry name" value="N-terminal nucleophile aminohydrolases (Ntn hydrolases)"/>
    <property type="match status" value="1"/>
</dbReference>